<feature type="compositionally biased region" description="Basic and acidic residues" evidence="1">
    <location>
        <begin position="398"/>
        <end position="422"/>
    </location>
</feature>
<feature type="region of interest" description="Disordered" evidence="1">
    <location>
        <begin position="175"/>
        <end position="234"/>
    </location>
</feature>
<feature type="signal peptide" evidence="2">
    <location>
        <begin position="1"/>
        <end position="42"/>
    </location>
</feature>
<accession>A0A9P5K7J3</accession>
<feature type="compositionally biased region" description="Low complexity" evidence="1">
    <location>
        <begin position="1020"/>
        <end position="1036"/>
    </location>
</feature>
<dbReference type="AlphaFoldDB" id="A0A9P5K7J3"/>
<gene>
    <name evidence="3" type="ORF">CGCSCA2_v003835</name>
</gene>
<dbReference type="OrthoDB" id="3886018at2759"/>
<dbReference type="EMBL" id="QPMT01000009">
    <property type="protein sequence ID" value="KAF4862217.1"/>
    <property type="molecule type" value="Genomic_DNA"/>
</dbReference>
<feature type="chain" id="PRO_5040460564" evidence="2">
    <location>
        <begin position="43"/>
        <end position="1233"/>
    </location>
</feature>
<feature type="compositionally biased region" description="Polar residues" evidence="1">
    <location>
        <begin position="351"/>
        <end position="368"/>
    </location>
</feature>
<feature type="compositionally biased region" description="Polar residues" evidence="1">
    <location>
        <begin position="175"/>
        <end position="222"/>
    </location>
</feature>
<feature type="compositionally biased region" description="Polar residues" evidence="1">
    <location>
        <begin position="308"/>
        <end position="320"/>
    </location>
</feature>
<feature type="compositionally biased region" description="Polar residues" evidence="1">
    <location>
        <begin position="263"/>
        <end position="277"/>
    </location>
</feature>
<evidence type="ECO:0000313" key="4">
    <source>
        <dbReference type="Proteomes" id="UP000711996"/>
    </source>
</evidence>
<proteinExistence type="predicted"/>
<feature type="compositionally biased region" description="Low complexity" evidence="1">
    <location>
        <begin position="1044"/>
        <end position="1097"/>
    </location>
</feature>
<keyword evidence="4" id="KW-1185">Reference proteome</keyword>
<organism evidence="3 4">
    <name type="scientific">Colletotrichum siamense</name>
    <name type="common">Anthracnose fungus</name>
    <dbReference type="NCBI Taxonomy" id="690259"/>
    <lineage>
        <taxon>Eukaryota</taxon>
        <taxon>Fungi</taxon>
        <taxon>Dikarya</taxon>
        <taxon>Ascomycota</taxon>
        <taxon>Pezizomycotina</taxon>
        <taxon>Sordariomycetes</taxon>
        <taxon>Hypocreomycetidae</taxon>
        <taxon>Glomerellales</taxon>
        <taxon>Glomerellaceae</taxon>
        <taxon>Colletotrichum</taxon>
        <taxon>Colletotrichum gloeosporioides species complex</taxon>
    </lineage>
</organism>
<feature type="region of interest" description="Disordered" evidence="1">
    <location>
        <begin position="263"/>
        <end position="475"/>
    </location>
</feature>
<feature type="compositionally biased region" description="Low complexity" evidence="1">
    <location>
        <begin position="288"/>
        <end position="307"/>
    </location>
</feature>
<feature type="compositionally biased region" description="Low complexity" evidence="1">
    <location>
        <begin position="584"/>
        <end position="595"/>
    </location>
</feature>
<dbReference type="Proteomes" id="UP000711996">
    <property type="component" value="Unassembled WGS sequence"/>
</dbReference>
<evidence type="ECO:0000313" key="3">
    <source>
        <dbReference type="EMBL" id="KAF4862217.1"/>
    </source>
</evidence>
<feature type="compositionally biased region" description="Basic and acidic residues" evidence="1">
    <location>
        <begin position="339"/>
        <end position="350"/>
    </location>
</feature>
<reference evidence="3" key="1">
    <citation type="submission" date="2019-06" db="EMBL/GenBank/DDBJ databases">
        <authorList>
            <person name="Gan P."/>
            <person name="Shirasu K."/>
        </authorList>
    </citation>
    <scope>NUCLEOTIDE SEQUENCE [LARGE SCALE GENOMIC DNA]</scope>
    <source>
        <strain evidence="3">CAD2</strain>
    </source>
</reference>
<sequence length="1233" mass="132034">MTIPFYRSYSGGMGLRRPSPKITRCFFILLVACTALLDVCHAGLEANDNKRDATNSPASAITSNETAVSVSTSELQDGQVITSFVTTYVLVTFSKSPSDVTPSITSEDVTASPALTLNSTSQVLSGANTSTSATFQSAIGLQSSIRGPFANTSTTPIFSELSSTLAIPISSSNDSLPQSSHFAGSNIRSSTTGGANQSYSSPGTSPTLPTQRPQTVISTSKPSETHRSLSVGESGRINASHSVATSHSANPSVILTPSPVTSLTPLITTGSSTTRPVDTSRTHEIVQSSGAVSGSGATSSVGHTVSTKGNIAESSTTSVGDDTPRGGLSSTIETSSKSTIDRETHTKSTKDTGSSLTTKRGGPDSSTAGKDDDESSTSRREGGSSSTEGNRDGSSTVQKDDRSKSTSKEKDSNSSTDRKNDDESSTTANKDNQSSTSPSSGSNRISSTSPPAQSTTAQPGGSATSGVSSTTSTSSDNSYTVLLMTATTTQPPGVDSTTKVTWTSSEVTTSSSDGGIIFPWIVPVWSCIGPICHPQCLIPFLGCNMPQLKLPGPMGFPWATPPPIPPKEPRKGDPSDPEDPKPSETPTTTSSESSCTASTTLYPNCGQSCVATPVTTIDKSTRFSTSCFTVTCQPTVVCSKTVETTTTTTISTASATPAEVFCSPDSECGDCDLSSNETQSGLSKRVINYVTWNPPDDDELLNHADGIWVKRDDRKDDKGNEIPIKDRGFVTTWPAGETAWRLRMWRQIENYCKAAKEPFHRYTDKDKNSRLAAYGYSTMQVSEWADRGIVGGSGPVWGCSILMIITKRGIYVSHNWEVPNFWNPESYPGIDLNEEFHKGVERFLKEGDAHHRGIDQLKEQTHIFDNMQEDTLQIIIFTPRAGYMSPEREDPVRDRLVRHEDLVERWKSFIVGLGFPRDKIMVQAYVKGPSYWPGMPRPLPEGDRAMNYWQPESSAGLAFFQYHPAHKVDGVNRGPTIKVFWEYYNKIIFESSWCYQEDGTVAARNEGGGSCPVPLAAGNGPSASGDGESASASASKGRSDISRKTSTSITLTSSQSAKEPGSTSSGSTAVTTSKSSATKTPGPSSTAPSSSPPSSSTDAPLKRTVHISQEIRGNVHKKDDVHMADIIISETKNGNTTVLESEQHSDGGKFRSLPSAQTLTDGQGNELRIEFKKTEHHNITLWANSNGKPEFWSIENLEKDEKNPMKPWCKVNSTVPNRSAVLILREIECFYFV</sequence>
<feature type="compositionally biased region" description="Low complexity" evidence="1">
    <location>
        <begin position="329"/>
        <end position="338"/>
    </location>
</feature>
<comment type="caution">
    <text evidence="3">The sequence shown here is derived from an EMBL/GenBank/DDBJ whole genome shotgun (WGS) entry which is preliminary data.</text>
</comment>
<feature type="compositionally biased region" description="Low complexity" evidence="1">
    <location>
        <begin position="434"/>
        <end position="475"/>
    </location>
</feature>
<feature type="region of interest" description="Disordered" evidence="1">
    <location>
        <begin position="556"/>
        <end position="595"/>
    </location>
</feature>
<name>A0A9P5K7J3_COLSI</name>
<evidence type="ECO:0000256" key="2">
    <source>
        <dbReference type="SAM" id="SignalP"/>
    </source>
</evidence>
<protein>
    <submittedName>
        <fullName evidence="3">Uncharacterized protein</fullName>
    </submittedName>
</protein>
<feature type="region of interest" description="Disordered" evidence="1">
    <location>
        <begin position="1013"/>
        <end position="1100"/>
    </location>
</feature>
<evidence type="ECO:0000256" key="1">
    <source>
        <dbReference type="SAM" id="MobiDB-lite"/>
    </source>
</evidence>
<keyword evidence="2" id="KW-0732">Signal</keyword>
<feature type="compositionally biased region" description="Basic and acidic residues" evidence="1">
    <location>
        <begin position="567"/>
        <end position="582"/>
    </location>
</feature>